<keyword evidence="5" id="KW-0274">FAD</keyword>
<keyword evidence="8" id="KW-0614">Plasmid</keyword>
<evidence type="ECO:0000256" key="5">
    <source>
        <dbReference type="ARBA" id="ARBA00022827"/>
    </source>
</evidence>
<evidence type="ECO:0000256" key="1">
    <source>
        <dbReference type="ARBA" id="ARBA00001974"/>
    </source>
</evidence>
<organism evidence="8 9">
    <name type="scientific">Caballeronia insecticola</name>
    <dbReference type="NCBI Taxonomy" id="758793"/>
    <lineage>
        <taxon>Bacteria</taxon>
        <taxon>Pseudomonadati</taxon>
        <taxon>Pseudomonadota</taxon>
        <taxon>Betaproteobacteria</taxon>
        <taxon>Burkholderiales</taxon>
        <taxon>Burkholderiaceae</taxon>
        <taxon>Caballeronia</taxon>
    </lineage>
</organism>
<dbReference type="RefSeq" id="WP_016347871.1">
    <property type="nucleotide sequence ID" value="NC_021289.1"/>
</dbReference>
<dbReference type="EMBL" id="AP013061">
    <property type="protein sequence ID" value="BAN27162.1"/>
    <property type="molecule type" value="Genomic_DNA"/>
</dbReference>
<comment type="cofactor">
    <cofactor evidence="1">
        <name>FAD</name>
        <dbReference type="ChEBI" id="CHEBI:57692"/>
    </cofactor>
</comment>
<keyword evidence="7" id="KW-0560">Oxidoreductase</keyword>
<proteinExistence type="inferred from homology"/>
<dbReference type="OrthoDB" id="7527071at2"/>
<evidence type="ECO:0000256" key="2">
    <source>
        <dbReference type="ARBA" id="ARBA00004924"/>
    </source>
</evidence>
<name>R4X4B9_9BURK</name>
<reference evidence="8 9" key="2">
    <citation type="journal article" date="2018" name="Int. J. Syst. Evol. Microbiol.">
        <title>Burkholderia insecticola sp. nov., a gut symbiotic bacterium of the bean bug Riptortus pedestris.</title>
        <authorList>
            <person name="Takeshita K."/>
            <person name="Tamaki H."/>
            <person name="Ohbayashi T."/>
            <person name="Meng X.-Y."/>
            <person name="Sone T."/>
            <person name="Mitani Y."/>
            <person name="Peeters C."/>
            <person name="Kikuchi Y."/>
            <person name="Vandamme P."/>
        </authorList>
    </citation>
    <scope>NUCLEOTIDE SEQUENCE [LARGE SCALE GENOMIC DNA]</scope>
    <source>
        <strain evidence="8">RPE64</strain>
        <plasmid evidence="8 9">p1</plasmid>
    </source>
</reference>
<keyword evidence="8" id="KW-0503">Monooxygenase</keyword>
<reference evidence="8 9" key="1">
    <citation type="journal article" date="2013" name="Genome Announc.">
        <title>Complete Genome Sequence of Burkholderia sp. Strain RPE64, Bacterial Symbiont of the Bean Bug Riptortus pedestris.</title>
        <authorList>
            <person name="Shibata T.F."/>
            <person name="Maeda T."/>
            <person name="Nikoh N."/>
            <person name="Yamaguchi K."/>
            <person name="Oshima K."/>
            <person name="Hattori M."/>
            <person name="Nishiyama T."/>
            <person name="Hasebe M."/>
            <person name="Fukatsu T."/>
            <person name="Kikuchi Y."/>
            <person name="Shigenobu S."/>
        </authorList>
    </citation>
    <scope>NUCLEOTIDE SEQUENCE [LARGE SCALE GENOMIC DNA]</scope>
    <source>
        <plasmid evidence="8 9">p1</plasmid>
    </source>
</reference>
<evidence type="ECO:0000256" key="7">
    <source>
        <dbReference type="ARBA" id="ARBA00023002"/>
    </source>
</evidence>
<dbReference type="Gene3D" id="3.50.50.60">
    <property type="entry name" value="FAD/NAD(P)-binding domain"/>
    <property type="match status" value="1"/>
</dbReference>
<dbReference type="GO" id="GO:0004497">
    <property type="term" value="F:monooxygenase activity"/>
    <property type="evidence" value="ECO:0007669"/>
    <property type="project" value="UniProtKB-KW"/>
</dbReference>
<evidence type="ECO:0000256" key="4">
    <source>
        <dbReference type="ARBA" id="ARBA00022630"/>
    </source>
</evidence>
<gene>
    <name evidence="8" type="ORF">BRPE64_DCDS02260</name>
</gene>
<dbReference type="KEGG" id="buo:BRPE64_DCDS02260"/>
<evidence type="ECO:0000256" key="3">
    <source>
        <dbReference type="ARBA" id="ARBA00007588"/>
    </source>
</evidence>
<dbReference type="PANTHER" id="PTHR42802">
    <property type="entry name" value="MONOOXYGENASE"/>
    <property type="match status" value="1"/>
</dbReference>
<evidence type="ECO:0000256" key="6">
    <source>
        <dbReference type="ARBA" id="ARBA00022857"/>
    </source>
</evidence>
<dbReference type="GO" id="GO:0006879">
    <property type="term" value="P:intracellular iron ion homeostasis"/>
    <property type="evidence" value="ECO:0007669"/>
    <property type="project" value="TreeGrafter"/>
</dbReference>
<dbReference type="PANTHER" id="PTHR42802:SF1">
    <property type="entry name" value="L-ORNITHINE N(5)-MONOOXYGENASE"/>
    <property type="match status" value="1"/>
</dbReference>
<dbReference type="HOGENOM" id="CLU_020931_2_0_4"/>
<dbReference type="Pfam" id="PF13434">
    <property type="entry name" value="Lys_Orn_oxgnase"/>
    <property type="match status" value="1"/>
</dbReference>
<dbReference type="InterPro" id="IPR025700">
    <property type="entry name" value="Lys/Orn_oxygenase"/>
</dbReference>
<keyword evidence="9" id="KW-1185">Reference proteome</keyword>
<dbReference type="PATRIC" id="fig|758793.3.peg.5376"/>
<geneLocation type="plasmid" evidence="8 9">
    <name>p1</name>
</geneLocation>
<dbReference type="SUPFAM" id="SSF51905">
    <property type="entry name" value="FAD/NAD(P)-binding domain"/>
    <property type="match status" value="2"/>
</dbReference>
<accession>R4X4B9</accession>
<dbReference type="InterPro" id="IPR036188">
    <property type="entry name" value="FAD/NAD-bd_sf"/>
</dbReference>
<sequence>MKKETVFDLIGVGFGPSNLSLAVRLAEESATSNMKHCFIERQREFGWHRDMLLDDCRMQISFLKDLVTQRDPTSRFTFINYLFERGRLNEFVNLKNFYPTRVEFHDYLSWVAQTFDERVHYGQSVTAIEPVLAANGDVSALRVVSQDEDGREWRRVTNALSIGVGGTARVPEPFASLGPHNVIHSSAYLSSIERIAGDQRSGKKRIAVIGAGQSAAEVFSDIARRFPHVDATLVIRASALKPADDTPFVNEIFSPEFTDVMYAQSEDGRRSLMERFRDTNYAVVDRPLIEQIYEMLYLQKVSDEARHRLLANTVIENTARRANGEIELTMRDVLSGHAHAERFDALVLATGYRRDTHVALLDGLAPHLGDALAQRNVGRDYRLVTPSNFKARIYLQGCCEDSHGLSDTLLSVLAVRSDEIAASLADAGQENAAAQRTADDKKTGVSGGRVAIAL</sequence>
<protein>
    <submittedName>
        <fullName evidence="8">L-ornithine 5-monooxygenase</fullName>
    </submittedName>
</protein>
<comment type="similarity">
    <text evidence="3">Belongs to the lysine N(6)-hydroxylase/L-ornithine N(5)-oxygenase family.</text>
</comment>
<keyword evidence="4" id="KW-0285">Flavoprotein</keyword>
<keyword evidence="6" id="KW-0521">NADP</keyword>
<dbReference type="AlphaFoldDB" id="R4X4B9"/>
<evidence type="ECO:0000313" key="9">
    <source>
        <dbReference type="Proteomes" id="UP000013966"/>
    </source>
</evidence>
<dbReference type="Proteomes" id="UP000013966">
    <property type="component" value="Plasmid p1"/>
</dbReference>
<evidence type="ECO:0000313" key="8">
    <source>
        <dbReference type="EMBL" id="BAN27162.1"/>
    </source>
</evidence>
<comment type="pathway">
    <text evidence="2">Siderophore biosynthesis.</text>
</comment>